<evidence type="ECO:0000313" key="2">
    <source>
        <dbReference type="Proteomes" id="UP000014212"/>
    </source>
</evidence>
<proteinExistence type="predicted"/>
<name>R9HUQ6_BACUN</name>
<gene>
    <name evidence="1" type="ORF">C801_02228</name>
</gene>
<dbReference type="Proteomes" id="UP000014212">
    <property type="component" value="Unassembled WGS sequence"/>
</dbReference>
<organism evidence="1 2">
    <name type="scientific">Bacteroides uniformis dnLKV2</name>
    <dbReference type="NCBI Taxonomy" id="1235787"/>
    <lineage>
        <taxon>Bacteria</taxon>
        <taxon>Pseudomonadati</taxon>
        <taxon>Bacteroidota</taxon>
        <taxon>Bacteroidia</taxon>
        <taxon>Bacteroidales</taxon>
        <taxon>Bacteroidaceae</taxon>
        <taxon>Bacteroides</taxon>
    </lineage>
</organism>
<dbReference type="AlphaFoldDB" id="R9HUQ6"/>
<sequence length="67" mass="8154">MKNMDKNRYFQIRSGKHIKTKIADIQRLYSKWLWLVMAVYKPLLADAKMFENIPKYHIVRNFPRNIA</sequence>
<dbReference type="HOGENOM" id="CLU_2803742_0_0_10"/>
<dbReference type="EMBL" id="ASSO01000008">
    <property type="protein sequence ID" value="EOS07713.1"/>
    <property type="molecule type" value="Genomic_DNA"/>
</dbReference>
<evidence type="ECO:0000313" key="1">
    <source>
        <dbReference type="EMBL" id="EOS07713.1"/>
    </source>
</evidence>
<protein>
    <submittedName>
        <fullName evidence="1">Uncharacterized protein</fullName>
    </submittedName>
</protein>
<reference evidence="1 2" key="1">
    <citation type="submission" date="2013-04" db="EMBL/GenBank/DDBJ databases">
        <title>The Genome Sequence of Bacteroides uniformis dnLKV2.</title>
        <authorList>
            <consortium name="The Broad Institute Genomics Platform"/>
            <consortium name="The Broad Institute Genome Sequencing Center for Infectious Disease"/>
            <person name="Earl A."/>
            <person name="Xavier R."/>
            <person name="Kuhn K."/>
            <person name="Stappenbeck T."/>
            <person name="Walker B."/>
            <person name="Young S."/>
            <person name="Zeng Q."/>
            <person name="Gargeya S."/>
            <person name="Fitzgerald M."/>
            <person name="Haas B."/>
            <person name="Abouelleil A."/>
            <person name="Allen A.W."/>
            <person name="Alvarado L."/>
            <person name="Arachchi H.M."/>
            <person name="Berlin A.M."/>
            <person name="Chapman S.B."/>
            <person name="Gainer-Dewar J."/>
            <person name="Goldberg J."/>
            <person name="Griggs A."/>
            <person name="Gujja S."/>
            <person name="Hansen M."/>
            <person name="Howarth C."/>
            <person name="Imamovic A."/>
            <person name="Ireland A."/>
            <person name="Larimer J."/>
            <person name="McCowan C."/>
            <person name="Murphy C."/>
            <person name="Pearson M."/>
            <person name="Poon T.W."/>
            <person name="Priest M."/>
            <person name="Roberts A."/>
            <person name="Saif S."/>
            <person name="Shea T."/>
            <person name="Sisk P."/>
            <person name="Sykes S."/>
            <person name="Wortman J."/>
            <person name="Nusbaum C."/>
            <person name="Birren B."/>
        </authorList>
    </citation>
    <scope>NUCLEOTIDE SEQUENCE [LARGE SCALE GENOMIC DNA]</scope>
    <source>
        <strain evidence="2">dnLKV2</strain>
    </source>
</reference>
<accession>R9HUQ6</accession>
<comment type="caution">
    <text evidence="1">The sequence shown here is derived from an EMBL/GenBank/DDBJ whole genome shotgun (WGS) entry which is preliminary data.</text>
</comment>